<accession>A0A9W5TA49</accession>
<dbReference type="OrthoDB" id="366465at2759"/>
<gene>
    <name evidence="1" type="ORF">BaOVIS_017680</name>
</gene>
<evidence type="ECO:0000313" key="2">
    <source>
        <dbReference type="Proteomes" id="UP001057455"/>
    </source>
</evidence>
<proteinExistence type="predicted"/>
<dbReference type="EMBL" id="BLIY01000015">
    <property type="protein sequence ID" value="GFE54364.1"/>
    <property type="molecule type" value="Genomic_DNA"/>
</dbReference>
<protein>
    <submittedName>
        <fullName evidence="1">Uncharacterized protein</fullName>
    </submittedName>
</protein>
<sequence>MNMALDLFFDPEADQELRNTKKFKFEDEDEEEETYRKISGLSRFFYPKKPNFLTPNEFKSDEEFVKNCYFSINQICNGSTLFPKFIKHYYKDATKFMRMLEVHKVYEGEGEEVEIEEPELHEYKVHLYSNYPKDYLLADIMHYIKLKLKMYTHEAKKTIEMALWKRECILINEINEMLYDITNFTGQMQTK</sequence>
<dbReference type="AlphaFoldDB" id="A0A9W5TA49"/>
<organism evidence="1 2">
    <name type="scientific">Babesia ovis</name>
    <dbReference type="NCBI Taxonomy" id="5869"/>
    <lineage>
        <taxon>Eukaryota</taxon>
        <taxon>Sar</taxon>
        <taxon>Alveolata</taxon>
        <taxon>Apicomplexa</taxon>
        <taxon>Aconoidasida</taxon>
        <taxon>Piroplasmida</taxon>
        <taxon>Babesiidae</taxon>
        <taxon>Babesia</taxon>
    </lineage>
</organism>
<evidence type="ECO:0000313" key="1">
    <source>
        <dbReference type="EMBL" id="GFE54364.1"/>
    </source>
</evidence>
<keyword evidence="2" id="KW-1185">Reference proteome</keyword>
<dbReference type="Proteomes" id="UP001057455">
    <property type="component" value="Unassembled WGS sequence"/>
</dbReference>
<reference evidence="1" key="1">
    <citation type="submission" date="2019-12" db="EMBL/GenBank/DDBJ databases">
        <title>Genome sequence of Babesia ovis.</title>
        <authorList>
            <person name="Yamagishi J."/>
            <person name="Sevinc F."/>
            <person name="Xuan X."/>
        </authorList>
    </citation>
    <scope>NUCLEOTIDE SEQUENCE</scope>
    <source>
        <strain evidence="1">Selcuk</strain>
    </source>
</reference>
<name>A0A9W5TA49_BABOV</name>
<comment type="caution">
    <text evidence="1">The sequence shown here is derived from an EMBL/GenBank/DDBJ whole genome shotgun (WGS) entry which is preliminary data.</text>
</comment>